<name>A0A545UGE3_9GAMM</name>
<protein>
    <submittedName>
        <fullName evidence="2">YchJ family protein</fullName>
    </submittedName>
</protein>
<dbReference type="Pfam" id="PF02810">
    <property type="entry name" value="SEC-C"/>
    <property type="match status" value="1"/>
</dbReference>
<accession>A0A545UGE3</accession>
<dbReference type="Gene3D" id="3.10.450.50">
    <property type="match status" value="1"/>
</dbReference>
<dbReference type="SUPFAM" id="SSF103642">
    <property type="entry name" value="Sec-C motif"/>
    <property type="match status" value="1"/>
</dbReference>
<proteinExistence type="predicted"/>
<dbReference type="EMBL" id="VIKS01000004">
    <property type="protein sequence ID" value="TQV88546.1"/>
    <property type="molecule type" value="Genomic_DNA"/>
</dbReference>
<dbReference type="InterPro" id="IPR004027">
    <property type="entry name" value="SEC_C_motif"/>
</dbReference>
<dbReference type="NCBIfam" id="NF002449">
    <property type="entry name" value="PRK01617.1"/>
    <property type="match status" value="1"/>
</dbReference>
<dbReference type="OrthoDB" id="21421at2"/>
<sequence length="155" mass="17818">MTNHCYCGNNGSFAQCCEPLIRTAKKPLTPEQLMRSRYSAYSTGNAQYLLDTLAPEKRQLDEKAKIQQTIDSTKWIGLKIVSTEFDDSKPNQGSVEFVAFYQENGIQQLHECSRFIKQDSHWFYLDGEHLPPIKIGRNDRCFCNSGKKYKKCHGN</sequence>
<evidence type="ECO:0000259" key="1">
    <source>
        <dbReference type="Pfam" id="PF17775"/>
    </source>
</evidence>
<dbReference type="PANTHER" id="PTHR33747">
    <property type="entry name" value="UPF0225 PROTEIN SCO1677"/>
    <property type="match status" value="1"/>
</dbReference>
<comment type="caution">
    <text evidence="2">The sequence shown here is derived from an EMBL/GenBank/DDBJ whole genome shotgun (WGS) entry which is preliminary data.</text>
</comment>
<dbReference type="Pfam" id="PF17775">
    <property type="entry name" value="YchJ_M-like"/>
    <property type="match status" value="1"/>
</dbReference>
<dbReference type="AlphaFoldDB" id="A0A545UGE3"/>
<evidence type="ECO:0000313" key="2">
    <source>
        <dbReference type="EMBL" id="TQV88546.1"/>
    </source>
</evidence>
<dbReference type="RefSeq" id="WP_142893054.1">
    <property type="nucleotide sequence ID" value="NZ_ML660162.1"/>
</dbReference>
<dbReference type="Proteomes" id="UP000315439">
    <property type="component" value="Unassembled WGS sequence"/>
</dbReference>
<keyword evidence="3" id="KW-1185">Reference proteome</keyword>
<reference evidence="2 3" key="1">
    <citation type="submission" date="2019-07" db="EMBL/GenBank/DDBJ databases">
        <title>Draft genome for Aliikangiella sp. M105.</title>
        <authorList>
            <person name="Wang G."/>
        </authorList>
    </citation>
    <scope>NUCLEOTIDE SEQUENCE [LARGE SCALE GENOMIC DNA]</scope>
    <source>
        <strain evidence="2 3">M105</strain>
    </source>
</reference>
<evidence type="ECO:0000313" key="3">
    <source>
        <dbReference type="Proteomes" id="UP000315439"/>
    </source>
</evidence>
<feature type="domain" description="YchJ-like middle NTF2-like" evidence="1">
    <location>
        <begin position="29"/>
        <end position="127"/>
    </location>
</feature>
<dbReference type="SUPFAM" id="SSF54427">
    <property type="entry name" value="NTF2-like"/>
    <property type="match status" value="1"/>
</dbReference>
<dbReference type="NCBIfam" id="NF002486">
    <property type="entry name" value="PRK01752.1"/>
    <property type="match status" value="1"/>
</dbReference>
<organism evidence="2 3">
    <name type="scientific">Aliikangiella coralliicola</name>
    <dbReference type="NCBI Taxonomy" id="2592383"/>
    <lineage>
        <taxon>Bacteria</taxon>
        <taxon>Pseudomonadati</taxon>
        <taxon>Pseudomonadota</taxon>
        <taxon>Gammaproteobacteria</taxon>
        <taxon>Oceanospirillales</taxon>
        <taxon>Pleioneaceae</taxon>
        <taxon>Aliikangiella</taxon>
    </lineage>
</organism>
<dbReference type="InterPro" id="IPR032710">
    <property type="entry name" value="NTF2-like_dom_sf"/>
</dbReference>
<gene>
    <name evidence="2" type="ORF">FLL46_08480</name>
</gene>
<dbReference type="PANTHER" id="PTHR33747:SF1">
    <property type="entry name" value="ADENYLATE CYCLASE-ASSOCIATED CAP C-TERMINAL DOMAIN-CONTAINING PROTEIN"/>
    <property type="match status" value="1"/>
</dbReference>
<dbReference type="InterPro" id="IPR048469">
    <property type="entry name" value="YchJ-like_M"/>
</dbReference>